<dbReference type="PANTHER" id="PTHR12400">
    <property type="entry name" value="INOSITOL POLYPHOSPHATE KINASE"/>
    <property type="match status" value="1"/>
</dbReference>
<keyword evidence="2 4" id="KW-0808">Transferase</keyword>
<dbReference type="Proteomes" id="UP001151582">
    <property type="component" value="Unassembled WGS sequence"/>
</dbReference>
<sequence length="297" mass="34894">MQDLYYLLLSPLRIVYWLLTTYAIFLKGGTGVPSLYSLTQVAGHGDVTSTNSTKAIVKKTNRIEASFYITLAQPQHAQLRHFVPQFYGYHQIPSTQLSLKRRLRHAVLGTSLLQQKTYQIHLENVLTKYNHPALMDLKLGVRRYDDNASFLKRVQMIALSQITDFQQRGVYVEGVQVYNPHTRTYIRHTSWLSRVQAAVDTTTSFQRFFPTHLPKAYRKFLIKRFRRRLDELTETIRRQEVRIYGSSLLFSYEGDVQRWYLYQAQRANSEAKVDCRQRIRSADLFDFKLIDFAHATW</sequence>
<dbReference type="Pfam" id="PF03770">
    <property type="entry name" value="IPK"/>
    <property type="match status" value="1"/>
</dbReference>
<evidence type="ECO:0000313" key="6">
    <source>
        <dbReference type="Proteomes" id="UP001151582"/>
    </source>
</evidence>
<organism evidence="5 6">
    <name type="scientific">Dimargaris verticillata</name>
    <dbReference type="NCBI Taxonomy" id="2761393"/>
    <lineage>
        <taxon>Eukaryota</taxon>
        <taxon>Fungi</taxon>
        <taxon>Fungi incertae sedis</taxon>
        <taxon>Zoopagomycota</taxon>
        <taxon>Kickxellomycotina</taxon>
        <taxon>Dimargaritomycetes</taxon>
        <taxon>Dimargaritales</taxon>
        <taxon>Dimargaritaceae</taxon>
        <taxon>Dimargaris</taxon>
    </lineage>
</organism>
<comment type="caution">
    <text evidence="5">The sequence shown here is derived from an EMBL/GenBank/DDBJ whole genome shotgun (WGS) entry which is preliminary data.</text>
</comment>
<dbReference type="EMBL" id="JANBQB010001859">
    <property type="protein sequence ID" value="KAJ1969978.1"/>
    <property type="molecule type" value="Genomic_DNA"/>
</dbReference>
<evidence type="ECO:0000256" key="4">
    <source>
        <dbReference type="RuleBase" id="RU363090"/>
    </source>
</evidence>
<evidence type="ECO:0000256" key="3">
    <source>
        <dbReference type="ARBA" id="ARBA00022777"/>
    </source>
</evidence>
<dbReference type="GO" id="GO:0005634">
    <property type="term" value="C:nucleus"/>
    <property type="evidence" value="ECO:0007669"/>
    <property type="project" value="TreeGrafter"/>
</dbReference>
<dbReference type="GO" id="GO:0046854">
    <property type="term" value="P:phosphatidylinositol phosphate biosynthetic process"/>
    <property type="evidence" value="ECO:0007669"/>
    <property type="project" value="TreeGrafter"/>
</dbReference>
<evidence type="ECO:0000256" key="2">
    <source>
        <dbReference type="ARBA" id="ARBA00022679"/>
    </source>
</evidence>
<comment type="similarity">
    <text evidence="1 4">Belongs to the inositol phosphokinase (IPK) family.</text>
</comment>
<dbReference type="AlphaFoldDB" id="A0A9W8AV43"/>
<keyword evidence="6" id="KW-1185">Reference proteome</keyword>
<dbReference type="Gene3D" id="3.30.470.160">
    <property type="entry name" value="Inositol polyphosphate kinase"/>
    <property type="match status" value="1"/>
</dbReference>
<dbReference type="SUPFAM" id="SSF56104">
    <property type="entry name" value="SAICAR synthase-like"/>
    <property type="match status" value="1"/>
</dbReference>
<evidence type="ECO:0000256" key="1">
    <source>
        <dbReference type="ARBA" id="ARBA00007374"/>
    </source>
</evidence>
<name>A0A9W8AV43_9FUNG</name>
<reference evidence="5" key="1">
    <citation type="submission" date="2022-07" db="EMBL/GenBank/DDBJ databases">
        <title>Phylogenomic reconstructions and comparative analyses of Kickxellomycotina fungi.</title>
        <authorList>
            <person name="Reynolds N.K."/>
            <person name="Stajich J.E."/>
            <person name="Barry K."/>
            <person name="Grigoriev I.V."/>
            <person name="Crous P."/>
            <person name="Smith M.E."/>
        </authorList>
    </citation>
    <scope>NUCLEOTIDE SEQUENCE</scope>
    <source>
        <strain evidence="5">RSA 567</strain>
    </source>
</reference>
<dbReference type="GO" id="GO:0000828">
    <property type="term" value="F:inositol hexakisphosphate kinase activity"/>
    <property type="evidence" value="ECO:0007669"/>
    <property type="project" value="TreeGrafter"/>
</dbReference>
<dbReference type="PANTHER" id="PTHR12400:SF21">
    <property type="entry name" value="KINASE"/>
    <property type="match status" value="1"/>
</dbReference>
<proteinExistence type="inferred from homology"/>
<keyword evidence="3 4" id="KW-0418">Kinase</keyword>
<dbReference type="OrthoDB" id="338650at2759"/>
<accession>A0A9W8AV43</accession>
<dbReference type="InterPro" id="IPR038286">
    <property type="entry name" value="IPK_sf"/>
</dbReference>
<gene>
    <name evidence="5" type="ORF">H4R34_006113</name>
</gene>
<feature type="non-terminal residue" evidence="5">
    <location>
        <position position="297"/>
    </location>
</feature>
<evidence type="ECO:0000313" key="5">
    <source>
        <dbReference type="EMBL" id="KAJ1969978.1"/>
    </source>
</evidence>
<dbReference type="EC" id="2.7.-.-" evidence="4"/>
<dbReference type="GO" id="GO:0005737">
    <property type="term" value="C:cytoplasm"/>
    <property type="evidence" value="ECO:0007669"/>
    <property type="project" value="TreeGrafter"/>
</dbReference>
<dbReference type="InterPro" id="IPR005522">
    <property type="entry name" value="IPK"/>
</dbReference>
<protein>
    <recommendedName>
        <fullName evidence="4">Kinase</fullName>
        <ecNumber evidence="4">2.7.-.-</ecNumber>
    </recommendedName>
</protein>
<dbReference type="GO" id="GO:0032958">
    <property type="term" value="P:inositol phosphate biosynthetic process"/>
    <property type="evidence" value="ECO:0007669"/>
    <property type="project" value="InterPro"/>
</dbReference>